<sequence length="41" mass="4723">MPFIWSTFHYTASASHWSTFHILKVMAASPITIGNLAYYFL</sequence>
<organism evidence="1">
    <name type="scientific">Rhizophora mucronata</name>
    <name type="common">Asiatic mangrove</name>
    <dbReference type="NCBI Taxonomy" id="61149"/>
    <lineage>
        <taxon>Eukaryota</taxon>
        <taxon>Viridiplantae</taxon>
        <taxon>Streptophyta</taxon>
        <taxon>Embryophyta</taxon>
        <taxon>Tracheophyta</taxon>
        <taxon>Spermatophyta</taxon>
        <taxon>Magnoliopsida</taxon>
        <taxon>eudicotyledons</taxon>
        <taxon>Gunneridae</taxon>
        <taxon>Pentapetalae</taxon>
        <taxon>rosids</taxon>
        <taxon>fabids</taxon>
        <taxon>Malpighiales</taxon>
        <taxon>Rhizophoraceae</taxon>
        <taxon>Rhizophora</taxon>
    </lineage>
</organism>
<dbReference type="EMBL" id="GGEC01057146">
    <property type="protein sequence ID" value="MBX37630.1"/>
    <property type="molecule type" value="Transcribed_RNA"/>
</dbReference>
<accession>A0A2P2N591</accession>
<dbReference type="AlphaFoldDB" id="A0A2P2N591"/>
<protein>
    <submittedName>
        <fullName evidence="1">Uncharacterized protein</fullName>
    </submittedName>
</protein>
<proteinExistence type="predicted"/>
<evidence type="ECO:0000313" key="1">
    <source>
        <dbReference type="EMBL" id="MBX37630.1"/>
    </source>
</evidence>
<reference evidence="1" key="1">
    <citation type="submission" date="2018-02" db="EMBL/GenBank/DDBJ databases">
        <title>Rhizophora mucronata_Transcriptome.</title>
        <authorList>
            <person name="Meera S.P."/>
            <person name="Sreeshan A."/>
            <person name="Augustine A."/>
        </authorList>
    </citation>
    <scope>NUCLEOTIDE SEQUENCE</scope>
    <source>
        <tissue evidence="1">Leaf</tissue>
    </source>
</reference>
<name>A0A2P2N591_RHIMU</name>